<dbReference type="InterPro" id="IPR004839">
    <property type="entry name" value="Aminotransferase_I/II_large"/>
</dbReference>
<evidence type="ECO:0000256" key="1">
    <source>
        <dbReference type="ARBA" id="ARBA00001933"/>
    </source>
</evidence>
<evidence type="ECO:0000256" key="6">
    <source>
        <dbReference type="RuleBase" id="RU000481"/>
    </source>
</evidence>
<dbReference type="EMBL" id="CAADFO010000102">
    <property type="protein sequence ID" value="VFK32090.1"/>
    <property type="molecule type" value="Genomic_DNA"/>
</dbReference>
<dbReference type="Pfam" id="PF00155">
    <property type="entry name" value="Aminotran_1_2"/>
    <property type="match status" value="1"/>
</dbReference>
<sequence length="392" mass="42833">MLSTRVQGVKPSPTMAVIARAAELKAAGRDIIGLGAGEPDFDTPSHIKEAAKKALDDGFTRYTPVDGIPSLKQAVVNKFAWDNNLEYTQEQVLVSCGGKHSFFNLTQALLNRGDEVIIPAPYWVSYPDIVLLAEAIPVFVNTTADTGFKVTAEDIERAITPKTRLIVINSPSNPTGVCYRRDELEALGDVLRRHPQIFIATDDIYEHILWSEEPFCNILMACPDLYDRIIILHGVSKSYAMTGWRIGYAAGPEKLIRAMKTIQSQSTSNPTSFAQIGAQAALDGEQGFIREMTQIFKGRHNFVVHDLNSLKHVRCLPAQGAFYVFPDMRGAISALNGIEDDIALAEYLIEEVGVALVPGSAFGAPGFVRISIATSERALHSGMERLADVLGT</sequence>
<dbReference type="InterPro" id="IPR004838">
    <property type="entry name" value="NHTrfase_class1_PyrdxlP-BS"/>
</dbReference>
<feature type="domain" description="Aminotransferase class I/classII large" evidence="7">
    <location>
        <begin position="30"/>
        <end position="385"/>
    </location>
</feature>
<dbReference type="PANTHER" id="PTHR46383">
    <property type="entry name" value="ASPARTATE AMINOTRANSFERASE"/>
    <property type="match status" value="1"/>
</dbReference>
<name>A0A450XLT9_9GAMM</name>
<evidence type="ECO:0000259" key="7">
    <source>
        <dbReference type="Pfam" id="PF00155"/>
    </source>
</evidence>
<evidence type="ECO:0000313" key="9">
    <source>
        <dbReference type="EMBL" id="VFK32090.1"/>
    </source>
</evidence>
<dbReference type="Gene3D" id="3.90.1150.10">
    <property type="entry name" value="Aspartate Aminotransferase, domain 1"/>
    <property type="match status" value="1"/>
</dbReference>
<comment type="cofactor">
    <cofactor evidence="1 6">
        <name>pyridoxal 5'-phosphate</name>
        <dbReference type="ChEBI" id="CHEBI:597326"/>
    </cofactor>
</comment>
<dbReference type="FunFam" id="3.40.640.10:FF:000033">
    <property type="entry name" value="Aspartate aminotransferase"/>
    <property type="match status" value="1"/>
</dbReference>
<dbReference type="AlphaFoldDB" id="A0A450XLT9"/>
<organism evidence="8">
    <name type="scientific">Candidatus Kentrum sp. MB</name>
    <dbReference type="NCBI Taxonomy" id="2138164"/>
    <lineage>
        <taxon>Bacteria</taxon>
        <taxon>Pseudomonadati</taxon>
        <taxon>Pseudomonadota</taxon>
        <taxon>Gammaproteobacteria</taxon>
        <taxon>Candidatus Kentrum</taxon>
    </lineage>
</organism>
<evidence type="ECO:0000313" key="8">
    <source>
        <dbReference type="EMBL" id="VFK30271.1"/>
    </source>
</evidence>
<evidence type="ECO:0000256" key="4">
    <source>
        <dbReference type="ARBA" id="ARBA00022679"/>
    </source>
</evidence>
<dbReference type="SUPFAM" id="SSF53383">
    <property type="entry name" value="PLP-dependent transferases"/>
    <property type="match status" value="1"/>
</dbReference>
<dbReference type="InterPro" id="IPR015424">
    <property type="entry name" value="PyrdxlP-dep_Trfase"/>
</dbReference>
<dbReference type="GO" id="GO:0008483">
    <property type="term" value="F:transaminase activity"/>
    <property type="evidence" value="ECO:0007669"/>
    <property type="project" value="UniProtKB-KW"/>
</dbReference>
<evidence type="ECO:0000256" key="5">
    <source>
        <dbReference type="ARBA" id="ARBA00022898"/>
    </source>
</evidence>
<reference evidence="8" key="1">
    <citation type="submission" date="2019-02" db="EMBL/GenBank/DDBJ databases">
        <authorList>
            <person name="Gruber-Vodicka R. H."/>
            <person name="Seah K. B. B."/>
        </authorList>
    </citation>
    <scope>NUCLEOTIDE SEQUENCE</scope>
    <source>
        <strain evidence="9">BECK_BZ197</strain>
        <strain evidence="10">BECK_BZ198</strain>
        <strain evidence="8">BECK_BZ199</strain>
    </source>
</reference>
<dbReference type="GO" id="GO:0030170">
    <property type="term" value="F:pyridoxal phosphate binding"/>
    <property type="evidence" value="ECO:0007669"/>
    <property type="project" value="InterPro"/>
</dbReference>
<keyword evidence="3 6" id="KW-0032">Aminotransferase</keyword>
<dbReference type="CDD" id="cd00609">
    <property type="entry name" value="AAT_like"/>
    <property type="match status" value="1"/>
</dbReference>
<dbReference type="EMBL" id="CAADGH010000016">
    <property type="protein sequence ID" value="VFK75162.1"/>
    <property type="molecule type" value="Genomic_DNA"/>
</dbReference>
<dbReference type="EC" id="2.6.1.-" evidence="6"/>
<dbReference type="GO" id="GO:0006520">
    <property type="term" value="P:amino acid metabolic process"/>
    <property type="evidence" value="ECO:0007669"/>
    <property type="project" value="InterPro"/>
</dbReference>
<dbReference type="EMBL" id="CAADFQ010000014">
    <property type="protein sequence ID" value="VFK30271.1"/>
    <property type="molecule type" value="Genomic_DNA"/>
</dbReference>
<dbReference type="PANTHER" id="PTHR46383:SF1">
    <property type="entry name" value="ASPARTATE AMINOTRANSFERASE"/>
    <property type="match status" value="1"/>
</dbReference>
<keyword evidence="4 6" id="KW-0808">Transferase</keyword>
<dbReference type="Gene3D" id="3.40.640.10">
    <property type="entry name" value="Type I PLP-dependent aspartate aminotransferase-like (Major domain)"/>
    <property type="match status" value="1"/>
</dbReference>
<comment type="similarity">
    <text evidence="2 6">Belongs to the class-I pyridoxal-phosphate-dependent aminotransferase family.</text>
</comment>
<dbReference type="InterPro" id="IPR015422">
    <property type="entry name" value="PyrdxlP-dep_Trfase_small"/>
</dbReference>
<evidence type="ECO:0000256" key="2">
    <source>
        <dbReference type="ARBA" id="ARBA00007441"/>
    </source>
</evidence>
<dbReference type="PROSITE" id="PS00105">
    <property type="entry name" value="AA_TRANSFER_CLASS_1"/>
    <property type="match status" value="1"/>
</dbReference>
<gene>
    <name evidence="9" type="ORF">BECKMB1821G_GA0114241_11021</name>
    <name evidence="10" type="ORF">BECKMB1821H_GA0114242_101644</name>
    <name evidence="8" type="ORF">BECKMB1821I_GA0114274_101444</name>
</gene>
<protein>
    <recommendedName>
        <fullName evidence="6">Aminotransferase</fullName>
        <ecNumber evidence="6">2.6.1.-</ecNumber>
    </recommendedName>
</protein>
<accession>A0A450XLT9</accession>
<dbReference type="InterPro" id="IPR050596">
    <property type="entry name" value="AspAT/PAT-like"/>
</dbReference>
<keyword evidence="5" id="KW-0663">Pyridoxal phosphate</keyword>
<evidence type="ECO:0000313" key="10">
    <source>
        <dbReference type="EMBL" id="VFK75162.1"/>
    </source>
</evidence>
<evidence type="ECO:0000256" key="3">
    <source>
        <dbReference type="ARBA" id="ARBA00022576"/>
    </source>
</evidence>
<proteinExistence type="inferred from homology"/>
<dbReference type="InterPro" id="IPR015421">
    <property type="entry name" value="PyrdxlP-dep_Trfase_major"/>
</dbReference>